<comment type="caution">
    <text evidence="2">The sequence shown here is derived from an EMBL/GenBank/DDBJ whole genome shotgun (WGS) entry which is preliminary data.</text>
</comment>
<evidence type="ECO:0000256" key="1">
    <source>
        <dbReference type="SAM" id="MobiDB-lite"/>
    </source>
</evidence>
<dbReference type="Proteomes" id="UP000499080">
    <property type="component" value="Unassembled WGS sequence"/>
</dbReference>
<accession>A0A4Y2EE46</accession>
<evidence type="ECO:0000313" key="3">
    <source>
        <dbReference type="Proteomes" id="UP000499080"/>
    </source>
</evidence>
<dbReference type="EMBL" id="BGPR01000562">
    <property type="protein sequence ID" value="GBM26539.1"/>
    <property type="molecule type" value="Genomic_DNA"/>
</dbReference>
<feature type="region of interest" description="Disordered" evidence="1">
    <location>
        <begin position="1"/>
        <end position="22"/>
    </location>
</feature>
<organism evidence="2 3">
    <name type="scientific">Araneus ventricosus</name>
    <name type="common">Orbweaver spider</name>
    <name type="synonym">Epeira ventricosa</name>
    <dbReference type="NCBI Taxonomy" id="182803"/>
    <lineage>
        <taxon>Eukaryota</taxon>
        <taxon>Metazoa</taxon>
        <taxon>Ecdysozoa</taxon>
        <taxon>Arthropoda</taxon>
        <taxon>Chelicerata</taxon>
        <taxon>Arachnida</taxon>
        <taxon>Araneae</taxon>
        <taxon>Araneomorphae</taxon>
        <taxon>Entelegynae</taxon>
        <taxon>Araneoidea</taxon>
        <taxon>Araneidae</taxon>
        <taxon>Araneus</taxon>
    </lineage>
</organism>
<protein>
    <submittedName>
        <fullName evidence="2">Uncharacterized protein</fullName>
    </submittedName>
</protein>
<evidence type="ECO:0000313" key="2">
    <source>
        <dbReference type="EMBL" id="GBM26539.1"/>
    </source>
</evidence>
<sequence>MDLLPQDSRDRRVKGSKPESTEHPLCMCACGTLNHAPAPKVLPLVGRGSLEKGCQLRCRTRYLPAVQNYEVRPQKALVLLQKGR</sequence>
<reference evidence="2 3" key="1">
    <citation type="journal article" date="2019" name="Sci. Rep.">
        <title>Orb-weaving spider Araneus ventricosus genome elucidates the spidroin gene catalogue.</title>
        <authorList>
            <person name="Kono N."/>
            <person name="Nakamura H."/>
            <person name="Ohtoshi R."/>
            <person name="Moran D.A.P."/>
            <person name="Shinohara A."/>
            <person name="Yoshida Y."/>
            <person name="Fujiwara M."/>
            <person name="Mori M."/>
            <person name="Tomita M."/>
            <person name="Arakawa K."/>
        </authorList>
    </citation>
    <scope>NUCLEOTIDE SEQUENCE [LARGE SCALE GENOMIC DNA]</scope>
</reference>
<gene>
    <name evidence="2" type="ORF">AVEN_245264_1</name>
</gene>
<keyword evidence="3" id="KW-1185">Reference proteome</keyword>
<proteinExistence type="predicted"/>
<name>A0A4Y2EE46_ARAVE</name>
<dbReference type="AlphaFoldDB" id="A0A4Y2EE46"/>